<reference evidence="9 10" key="1">
    <citation type="submission" date="2020-02" db="EMBL/GenBank/DDBJ databases">
        <authorList>
            <person name="Dziuba M."/>
            <person name="Kuznetsov B."/>
            <person name="Mardanov A."/>
            <person name="Ravin N."/>
            <person name="Grouzdev D."/>
        </authorList>
    </citation>
    <scope>NUCLEOTIDE SEQUENCE [LARGE SCALE GENOMIC DNA]</scope>
    <source>
        <strain evidence="9 10">SpK</strain>
    </source>
</reference>
<keyword evidence="10" id="KW-1185">Reference proteome</keyword>
<name>A0A7C9UWZ6_9PROT</name>
<evidence type="ECO:0000256" key="3">
    <source>
        <dbReference type="ARBA" id="ARBA00022525"/>
    </source>
</evidence>
<accession>A0A7C9UWZ6</accession>
<proteinExistence type="predicted"/>
<feature type="compositionally biased region" description="Gly residues" evidence="8">
    <location>
        <begin position="878"/>
        <end position="887"/>
    </location>
</feature>
<dbReference type="Proteomes" id="UP000480684">
    <property type="component" value="Unassembled WGS sequence"/>
</dbReference>
<evidence type="ECO:0000313" key="9">
    <source>
        <dbReference type="EMBL" id="NFV78771.1"/>
    </source>
</evidence>
<dbReference type="InterPro" id="IPR011049">
    <property type="entry name" value="Serralysin-like_metalloprot_C"/>
</dbReference>
<dbReference type="PANTHER" id="PTHR38340:SF1">
    <property type="entry name" value="S-LAYER PROTEIN"/>
    <property type="match status" value="1"/>
</dbReference>
<keyword evidence="7" id="KW-0472">Membrane</keyword>
<dbReference type="GO" id="GO:0005509">
    <property type="term" value="F:calcium ion binding"/>
    <property type="evidence" value="ECO:0007669"/>
    <property type="project" value="InterPro"/>
</dbReference>
<keyword evidence="4" id="KW-0800">Toxin</keyword>
<comment type="caution">
    <text evidence="9">The sequence shown here is derived from an EMBL/GenBank/DDBJ whole genome shotgun (WGS) entry which is preliminary data.</text>
</comment>
<dbReference type="GO" id="GO:0005576">
    <property type="term" value="C:extracellular region"/>
    <property type="evidence" value="ECO:0007669"/>
    <property type="project" value="UniProtKB-SubCell"/>
</dbReference>
<feature type="non-terminal residue" evidence="9">
    <location>
        <position position="1423"/>
    </location>
</feature>
<evidence type="ECO:0000256" key="2">
    <source>
        <dbReference type="ARBA" id="ARBA00004613"/>
    </source>
</evidence>
<dbReference type="InterPro" id="IPR001343">
    <property type="entry name" value="Hemolysn_Ca-bd"/>
</dbReference>
<dbReference type="PANTHER" id="PTHR38340">
    <property type="entry name" value="S-LAYER PROTEIN"/>
    <property type="match status" value="1"/>
</dbReference>
<evidence type="ECO:0000256" key="7">
    <source>
        <dbReference type="ARBA" id="ARBA00023136"/>
    </source>
</evidence>
<dbReference type="InterPro" id="IPR003995">
    <property type="entry name" value="RTX_toxin_determinant-A"/>
</dbReference>
<keyword evidence="5" id="KW-0677">Repeat</keyword>
<evidence type="ECO:0000256" key="1">
    <source>
        <dbReference type="ARBA" id="ARBA00004370"/>
    </source>
</evidence>
<evidence type="ECO:0000256" key="8">
    <source>
        <dbReference type="SAM" id="MobiDB-lite"/>
    </source>
</evidence>
<feature type="region of interest" description="Disordered" evidence="8">
    <location>
        <begin position="870"/>
        <end position="890"/>
    </location>
</feature>
<dbReference type="SUPFAM" id="SSF51120">
    <property type="entry name" value="beta-Roll"/>
    <property type="match status" value="12"/>
</dbReference>
<keyword evidence="6" id="KW-0843">Virulence</keyword>
<dbReference type="InterPro" id="IPR018511">
    <property type="entry name" value="Hemolysin-typ_Ca-bd_CS"/>
</dbReference>
<dbReference type="GO" id="GO:0016020">
    <property type="term" value="C:membrane"/>
    <property type="evidence" value="ECO:0007669"/>
    <property type="project" value="UniProtKB-SubCell"/>
</dbReference>
<keyword evidence="3" id="KW-0964">Secreted</keyword>
<dbReference type="Pfam" id="PF00353">
    <property type="entry name" value="HemolysinCabind"/>
    <property type="match status" value="17"/>
</dbReference>
<evidence type="ECO:0000256" key="6">
    <source>
        <dbReference type="ARBA" id="ARBA00023026"/>
    </source>
</evidence>
<comment type="subcellular location">
    <subcellularLocation>
        <location evidence="1">Membrane</location>
    </subcellularLocation>
    <subcellularLocation>
        <location evidence="2">Secreted</location>
    </subcellularLocation>
</comment>
<dbReference type="GO" id="GO:0090729">
    <property type="term" value="F:toxin activity"/>
    <property type="evidence" value="ECO:0007669"/>
    <property type="project" value="UniProtKB-KW"/>
</dbReference>
<dbReference type="EMBL" id="JAAIYP010000007">
    <property type="protein sequence ID" value="NFV78771.1"/>
    <property type="molecule type" value="Genomic_DNA"/>
</dbReference>
<evidence type="ECO:0000313" key="10">
    <source>
        <dbReference type="Proteomes" id="UP000480684"/>
    </source>
</evidence>
<protein>
    <submittedName>
        <fullName evidence="9">RTX toxin</fullName>
    </submittedName>
</protein>
<gene>
    <name evidence="9" type="ORF">G4223_01390</name>
</gene>
<dbReference type="PRINTS" id="PR00313">
    <property type="entry name" value="CABNDNGRPT"/>
</dbReference>
<evidence type="ECO:0000256" key="4">
    <source>
        <dbReference type="ARBA" id="ARBA00022656"/>
    </source>
</evidence>
<evidence type="ECO:0000256" key="5">
    <source>
        <dbReference type="ARBA" id="ARBA00022737"/>
    </source>
</evidence>
<dbReference type="RefSeq" id="WP_338086793.1">
    <property type="nucleotide sequence ID" value="NZ_JAAIYP010000007.1"/>
</dbReference>
<dbReference type="Gene3D" id="2.150.10.10">
    <property type="entry name" value="Serralysin-like metalloprotease, C-terminal"/>
    <property type="match status" value="10"/>
</dbReference>
<dbReference type="PROSITE" id="PS00330">
    <property type="entry name" value="HEMOLYSIN_CALCIUM"/>
    <property type="match status" value="13"/>
</dbReference>
<dbReference type="PRINTS" id="PR01488">
    <property type="entry name" value="RTXTOXINA"/>
</dbReference>
<organism evidence="9 10">
    <name type="scientific">Magnetospirillum aberrantis SpK</name>
    <dbReference type="NCBI Taxonomy" id="908842"/>
    <lineage>
        <taxon>Bacteria</taxon>
        <taxon>Pseudomonadati</taxon>
        <taxon>Pseudomonadota</taxon>
        <taxon>Alphaproteobacteria</taxon>
        <taxon>Rhodospirillales</taxon>
        <taxon>Rhodospirillaceae</taxon>
        <taxon>Magnetospirillum</taxon>
    </lineage>
</organism>
<sequence>MIDKDDTLVDGGDGQDVVVIEDDRGMVFDLGAANVEMALGSAGTDVLSAGVTVSAAIYGRAGADTLIGGAGADYLDGGADDDTLDGGAGADTLRGGDGDDTFLVGEGDTVIEAVGEGRDRVQTVLAGYTLTANVENLQFVGDGDFAGIGNDGDNLITGGTGNDFLTGLGGDDTLDGGVGVDTLAGGTGDDTYMVDSASDVVIEAVGEGEDTIVTTLNTFTLGGQVEDLIFTGQGAFIGTGTDAANVIIGGASGDTLDGGLGDDTLDGGQGADTLTGGVGNDTYVVDQVDDVLVESAEEDGEDTIVTSLASYQLGNAFENLAHDGSTNFTGLGNAKDNTLVGGSGDDVLDGGTGADVMVGGAGNDLYRVDDVGDWVVEDANGGIDMVETSLQAFGLADQIENVKFTGTGTFVGVGNALDNWLVGGTGADTLDGGAGDDTLDGDAGADILIGGTGNDLYLVDDSGDQLVEQADGGIDTVQTSAATYTLGEEIENLRFVGSGAFIGTGNDSDNVITGGAVTDTLYGGAGADILDGGLGADTLAGGSGDDVYHVDHVGDILVEIADGGHDTVITSLAAYTLAAEVEDIVYQGLDAFSGIGNASANTMVGGAGNDFLNGGGGNDFLDGGAGADTMSGGAGDDIFVVDDAGDVVVETVGQGFDTVRALTTSYTLGAGIEMLVHEGAGDFVGTGNAETNTLLGGAGNDTLDGGAGADRMVGGVGDDVYMVDNADDVVVEEYGGGRDSVRTSLQSYILGDEVENLIYVGSSSFSGTGNARANLIQGGAGADVLDGRGGNDTMIGGSGNDVYYVDSVGDCISENAGGGYDTVYASTATFTLGADFEALVHLGADPFVGTGNALDNHMVGGTGVDTLYGGQGADQLDGGDGGDTLDGGDGDDRLYGGAGDDLLDGGLGSDTMMGGAGDDVYLVNAPGDVIIESAGEGRDLVRTSITNYTLLANFEALQYIGYLNFTGYGNSSDNWIFGSYGNDTLIGNGGADELLGGAGDDTLVVDTVDTVIDGGTGSDTVLIGDNSGVVFNLDRAINVETLVGGQGSDVLSLGSINKADLYGGNGNDILYGSSSNDRIWGDGGNDTLIGGAGDDILTGGGGSDTFSVGTNSGSDLIYADSSDVVMWTVNGHVGDVAISACQNDLILVDNSSGERATIVNYFDGTANRPTIQFREQDGSVHTAVISDYSDLINHLNLVLTAPNGTGYYLFGASTLIGGGGNDVLSGGYRTGYRDDLFGWWGYAASVDGGAGNDTLTFGDSGGGVSVDLSTGSGSIAGSGPDGSSWSMPQSVSNVENVVGTAFRDTLKGDGGDNTLVGGGGGDVLVGGGGNDALEGGENGGYAEALEGGDGIDSAVYSHSGQGVVVDLGSGRGYGGEAERDFLSNIENVVGSDFADILRGNAQANMLTGGDGDDTLEGGAGDDT</sequence>
<dbReference type="InterPro" id="IPR050557">
    <property type="entry name" value="RTX_toxin/Mannuronan_C5-epim"/>
</dbReference>